<feature type="signal peptide" evidence="9">
    <location>
        <begin position="1"/>
        <end position="23"/>
    </location>
</feature>
<dbReference type="PANTHER" id="PTHR22930:SF174">
    <property type="entry name" value="DDE TNP4 DOMAIN-CONTAINING PROTEIN"/>
    <property type="match status" value="1"/>
</dbReference>
<protein>
    <recommendedName>
        <fullName evidence="10">DDE Tnp4 domain-containing protein</fullName>
    </recommendedName>
</protein>
<evidence type="ECO:0000259" key="10">
    <source>
        <dbReference type="Pfam" id="PF13359"/>
    </source>
</evidence>
<dbReference type="InterPro" id="IPR045249">
    <property type="entry name" value="HARBI1-like"/>
</dbReference>
<evidence type="ECO:0000256" key="4">
    <source>
        <dbReference type="ARBA" id="ARBA00022722"/>
    </source>
</evidence>
<dbReference type="GO" id="GO:0004518">
    <property type="term" value="F:nuclease activity"/>
    <property type="evidence" value="ECO:0007669"/>
    <property type="project" value="UniProtKB-KW"/>
</dbReference>
<keyword evidence="9" id="KW-0732">Signal</keyword>
<keyword evidence="5" id="KW-0479">Metal-binding</keyword>
<gene>
    <name evidence="11" type="ORF">TRITD_7Bv1G234320</name>
</gene>
<evidence type="ECO:0000256" key="2">
    <source>
        <dbReference type="ARBA" id="ARBA00004123"/>
    </source>
</evidence>
<feature type="compositionally biased region" description="Acidic residues" evidence="8">
    <location>
        <begin position="561"/>
        <end position="578"/>
    </location>
</feature>
<name>A0A9R1AE81_TRITD</name>
<organism evidence="11 12">
    <name type="scientific">Triticum turgidum subsp. durum</name>
    <name type="common">Durum wheat</name>
    <name type="synonym">Triticum durum</name>
    <dbReference type="NCBI Taxonomy" id="4567"/>
    <lineage>
        <taxon>Eukaryota</taxon>
        <taxon>Viridiplantae</taxon>
        <taxon>Streptophyta</taxon>
        <taxon>Embryophyta</taxon>
        <taxon>Tracheophyta</taxon>
        <taxon>Spermatophyta</taxon>
        <taxon>Magnoliopsida</taxon>
        <taxon>Liliopsida</taxon>
        <taxon>Poales</taxon>
        <taxon>Poaceae</taxon>
        <taxon>BOP clade</taxon>
        <taxon>Pooideae</taxon>
        <taxon>Triticodae</taxon>
        <taxon>Triticeae</taxon>
        <taxon>Triticinae</taxon>
        <taxon>Triticum</taxon>
    </lineage>
</organism>
<feature type="region of interest" description="Disordered" evidence="8">
    <location>
        <begin position="607"/>
        <end position="639"/>
    </location>
</feature>
<proteinExistence type="inferred from homology"/>
<comment type="cofactor">
    <cofactor evidence="1">
        <name>a divalent metal cation</name>
        <dbReference type="ChEBI" id="CHEBI:60240"/>
    </cofactor>
</comment>
<comment type="subcellular location">
    <subcellularLocation>
        <location evidence="2">Nucleus</location>
    </subcellularLocation>
</comment>
<dbReference type="PANTHER" id="PTHR22930">
    <property type="match status" value="1"/>
</dbReference>
<keyword evidence="4" id="KW-0540">Nuclease</keyword>
<accession>A0A9R1AE81</accession>
<evidence type="ECO:0000313" key="11">
    <source>
        <dbReference type="EMBL" id="VAI94403.1"/>
    </source>
</evidence>
<evidence type="ECO:0000256" key="7">
    <source>
        <dbReference type="ARBA" id="ARBA00023242"/>
    </source>
</evidence>
<evidence type="ECO:0000256" key="6">
    <source>
        <dbReference type="ARBA" id="ARBA00022801"/>
    </source>
</evidence>
<dbReference type="Pfam" id="PF13359">
    <property type="entry name" value="DDE_Tnp_4"/>
    <property type="match status" value="1"/>
</dbReference>
<dbReference type="Gene3D" id="3.80.10.10">
    <property type="entry name" value="Ribonuclease Inhibitor"/>
    <property type="match status" value="1"/>
</dbReference>
<feature type="compositionally biased region" description="Basic and acidic residues" evidence="8">
    <location>
        <begin position="607"/>
        <end position="638"/>
    </location>
</feature>
<keyword evidence="6" id="KW-0378">Hydrolase</keyword>
<dbReference type="InterPro" id="IPR032675">
    <property type="entry name" value="LRR_dom_sf"/>
</dbReference>
<reference evidence="11 12" key="1">
    <citation type="submission" date="2017-09" db="EMBL/GenBank/DDBJ databases">
        <authorList>
            <consortium name="International Durum Wheat Genome Sequencing Consortium (IDWGSC)"/>
            <person name="Milanesi L."/>
        </authorList>
    </citation>
    <scope>NUCLEOTIDE SEQUENCE [LARGE SCALE GENOMIC DNA]</scope>
    <source>
        <strain evidence="12">cv. Svevo</strain>
    </source>
</reference>
<dbReference type="AlphaFoldDB" id="A0A9R1AE81"/>
<dbReference type="GO" id="GO:0016787">
    <property type="term" value="F:hydrolase activity"/>
    <property type="evidence" value="ECO:0007669"/>
    <property type="project" value="UniProtKB-KW"/>
</dbReference>
<feature type="domain" description="DDE Tnp4" evidence="10">
    <location>
        <begin position="466"/>
        <end position="554"/>
    </location>
</feature>
<keyword evidence="7" id="KW-0539">Nucleus</keyword>
<evidence type="ECO:0000313" key="12">
    <source>
        <dbReference type="Proteomes" id="UP000324705"/>
    </source>
</evidence>
<sequence>MMSTSTVHLNNLMILFFSDLACCTQLPSRLCQLPYLQFLQVNHAPSIKRVGTEFLQAVVAAPFPRLNTMTLSKMLEWEEWEWEDQVQAMPRLEKLRLINCKLRHVPPGLASNTRALKQLTLQYVQQLCYIGSFPSVVELTVNGCPDLKRITNLPNLQKLTITDCPKLEVLECIVSLERLVLEDYTMEKLPEYMQDIKPRHLQLFCRLWLLYAVAAGQSSTEWDKFSQVEHVKAYARDGDNQRKWYVLYTRGDNCKLDSNISSSTIFEETLSSCMVDRRGFESLCKMRRSTFSYVCSLVRISFFENMMARELTFVDGRVLSLQDRVAVALRMLTSGEPPVTVGSSLGVSESTCLLVTKVFVEAMHEPSVHNFKWPGSYPMEKIKLKFDKIHGLPNCCGVVHTAQITFGSQDRDGEGNEPVLMRAIVDPDMRFTKVWLASDLLELDSGLLKYYEEDVVVNGSKLKLSDGSEDGDYIIGDAGYPIHPWILTPYLLEDGLSLSEAKVEFNRRHFAVTAFALRALAKLKDTWKCLQGEGWHPDNDILKRTIWVCCRLHNIVIDMEEKEKDDDQEEGEYEDEGHDESCIRQVQVEDEDAVEVRGALSQHLIKSVEEEQGAEDKNKEEEARRRQTADRGKEKVHDSYALSGNGGRVMLWHESKDGPGKKSVVHCELSADYFYCDLYLRFYAVERTQ</sequence>
<evidence type="ECO:0000256" key="1">
    <source>
        <dbReference type="ARBA" id="ARBA00001968"/>
    </source>
</evidence>
<dbReference type="EMBL" id="LT934124">
    <property type="protein sequence ID" value="VAI94403.1"/>
    <property type="molecule type" value="Genomic_DNA"/>
</dbReference>
<dbReference type="SUPFAM" id="SSF52047">
    <property type="entry name" value="RNI-like"/>
    <property type="match status" value="1"/>
</dbReference>
<dbReference type="GO" id="GO:0046872">
    <property type="term" value="F:metal ion binding"/>
    <property type="evidence" value="ECO:0007669"/>
    <property type="project" value="UniProtKB-KW"/>
</dbReference>
<keyword evidence="12" id="KW-1185">Reference proteome</keyword>
<dbReference type="Gramene" id="TRITD7Bv1G234320.1">
    <property type="protein sequence ID" value="TRITD7Bv1G234320.1"/>
    <property type="gene ID" value="TRITD7Bv1G234320"/>
</dbReference>
<dbReference type="InterPro" id="IPR027806">
    <property type="entry name" value="HARBI1_dom"/>
</dbReference>
<evidence type="ECO:0000256" key="8">
    <source>
        <dbReference type="SAM" id="MobiDB-lite"/>
    </source>
</evidence>
<dbReference type="GO" id="GO:0005634">
    <property type="term" value="C:nucleus"/>
    <property type="evidence" value="ECO:0007669"/>
    <property type="project" value="UniProtKB-SubCell"/>
</dbReference>
<evidence type="ECO:0000256" key="9">
    <source>
        <dbReference type="SAM" id="SignalP"/>
    </source>
</evidence>
<comment type="similarity">
    <text evidence="3">Belongs to the HARBI1 family.</text>
</comment>
<evidence type="ECO:0000256" key="5">
    <source>
        <dbReference type="ARBA" id="ARBA00022723"/>
    </source>
</evidence>
<feature type="chain" id="PRO_5040302304" description="DDE Tnp4 domain-containing protein" evidence="9">
    <location>
        <begin position="24"/>
        <end position="689"/>
    </location>
</feature>
<feature type="region of interest" description="Disordered" evidence="8">
    <location>
        <begin position="561"/>
        <end position="582"/>
    </location>
</feature>
<evidence type="ECO:0000256" key="3">
    <source>
        <dbReference type="ARBA" id="ARBA00006958"/>
    </source>
</evidence>
<dbReference type="Proteomes" id="UP000324705">
    <property type="component" value="Chromosome 7B"/>
</dbReference>